<sequence length="78" mass="8831">MQVTPTVSLEIGKKKFFATAEVMLEPEEITNLLEFRLKKHPLIVGLILKMDGVGFHPDHARLLEYSRRLAFAVLTPLA</sequence>
<proteinExistence type="predicted"/>
<evidence type="ECO:0000313" key="1">
    <source>
        <dbReference type="EMBL" id="MPM52401.1"/>
    </source>
</evidence>
<accession>A0A645AJD3</accession>
<name>A0A645AJD3_9ZZZZ</name>
<comment type="caution">
    <text evidence="1">The sequence shown here is derived from an EMBL/GenBank/DDBJ whole genome shotgun (WGS) entry which is preliminary data.</text>
</comment>
<gene>
    <name evidence="1" type="ORF">SDC9_99160</name>
</gene>
<dbReference type="AlphaFoldDB" id="A0A645AJD3"/>
<dbReference type="EMBL" id="VSSQ01013845">
    <property type="protein sequence ID" value="MPM52401.1"/>
    <property type="molecule type" value="Genomic_DNA"/>
</dbReference>
<organism evidence="1">
    <name type="scientific">bioreactor metagenome</name>
    <dbReference type="NCBI Taxonomy" id="1076179"/>
    <lineage>
        <taxon>unclassified sequences</taxon>
        <taxon>metagenomes</taxon>
        <taxon>ecological metagenomes</taxon>
    </lineage>
</organism>
<reference evidence="1" key="1">
    <citation type="submission" date="2019-08" db="EMBL/GenBank/DDBJ databases">
        <authorList>
            <person name="Kucharzyk K."/>
            <person name="Murdoch R.W."/>
            <person name="Higgins S."/>
            <person name="Loffler F."/>
        </authorList>
    </citation>
    <scope>NUCLEOTIDE SEQUENCE</scope>
</reference>
<protein>
    <submittedName>
        <fullName evidence="1">Uncharacterized protein</fullName>
    </submittedName>
</protein>